<feature type="transmembrane region" description="Helical" evidence="1">
    <location>
        <begin position="23"/>
        <end position="43"/>
    </location>
</feature>
<evidence type="ECO:0000313" key="2">
    <source>
        <dbReference type="EMBL" id="MFD0787078.1"/>
    </source>
</evidence>
<dbReference type="Proteomes" id="UP001597053">
    <property type="component" value="Unassembled WGS sequence"/>
</dbReference>
<keyword evidence="1" id="KW-1133">Transmembrane helix</keyword>
<proteinExistence type="predicted"/>
<protein>
    <submittedName>
        <fullName evidence="2">Iron ABC transporter permease</fullName>
    </submittedName>
</protein>
<keyword evidence="1" id="KW-0472">Membrane</keyword>
<reference evidence="3" key="1">
    <citation type="journal article" date="2019" name="Int. J. Syst. Evol. Microbiol.">
        <title>The Global Catalogue of Microorganisms (GCM) 10K type strain sequencing project: providing services to taxonomists for standard genome sequencing and annotation.</title>
        <authorList>
            <consortium name="The Broad Institute Genomics Platform"/>
            <consortium name="The Broad Institute Genome Sequencing Center for Infectious Disease"/>
            <person name="Wu L."/>
            <person name="Ma J."/>
        </authorList>
    </citation>
    <scope>NUCLEOTIDE SEQUENCE [LARGE SCALE GENOMIC DNA]</scope>
    <source>
        <strain evidence="3">JCM 32148</strain>
    </source>
</reference>
<gene>
    <name evidence="2" type="ORF">ACFQZ8_24530</name>
</gene>
<keyword evidence="3" id="KW-1185">Reference proteome</keyword>
<keyword evidence="1" id="KW-0812">Transmembrane</keyword>
<dbReference type="EMBL" id="JBHTHM010001756">
    <property type="protein sequence ID" value="MFD0787078.1"/>
    <property type="molecule type" value="Genomic_DNA"/>
</dbReference>
<evidence type="ECO:0000256" key="1">
    <source>
        <dbReference type="SAM" id="Phobius"/>
    </source>
</evidence>
<organism evidence="2 3">
    <name type="scientific">Micromonospora azadirachtae</name>
    <dbReference type="NCBI Taxonomy" id="1970735"/>
    <lineage>
        <taxon>Bacteria</taxon>
        <taxon>Bacillati</taxon>
        <taxon>Actinomycetota</taxon>
        <taxon>Actinomycetes</taxon>
        <taxon>Micromonosporales</taxon>
        <taxon>Micromonosporaceae</taxon>
        <taxon>Micromonospora</taxon>
    </lineage>
</organism>
<accession>A0ABW3A8T8</accession>
<evidence type="ECO:0000313" key="3">
    <source>
        <dbReference type="Proteomes" id="UP001597053"/>
    </source>
</evidence>
<sequence length="63" mass="6626">MTTLVSRPVEAGNRTGTRDGRRIAVTVAAALVLLLTVLASFALGSRQRPVDQVWHALVSPDGG</sequence>
<name>A0ABW3A8T8_9ACTN</name>
<feature type="non-terminal residue" evidence="2">
    <location>
        <position position="63"/>
    </location>
</feature>
<comment type="caution">
    <text evidence="2">The sequence shown here is derived from an EMBL/GenBank/DDBJ whole genome shotgun (WGS) entry which is preliminary data.</text>
</comment>